<reference evidence="1 2" key="1">
    <citation type="submission" date="2021-07" db="EMBL/GenBank/DDBJ databases">
        <title>The Aristolochia fimbriata genome: insights into angiosperm evolution, floral development and chemical biosynthesis.</title>
        <authorList>
            <person name="Jiao Y."/>
        </authorList>
    </citation>
    <scope>NUCLEOTIDE SEQUENCE [LARGE SCALE GENOMIC DNA]</scope>
    <source>
        <strain evidence="1">IBCAS-2021</strain>
        <tissue evidence="1">Leaf</tissue>
    </source>
</reference>
<evidence type="ECO:0000313" key="2">
    <source>
        <dbReference type="Proteomes" id="UP000825729"/>
    </source>
</evidence>
<accession>A0AAV7ED16</accession>
<evidence type="ECO:0000313" key="1">
    <source>
        <dbReference type="EMBL" id="KAG9445422.1"/>
    </source>
</evidence>
<comment type="caution">
    <text evidence="1">The sequence shown here is derived from an EMBL/GenBank/DDBJ whole genome shotgun (WGS) entry which is preliminary data.</text>
</comment>
<gene>
    <name evidence="1" type="ORF">H6P81_016762</name>
</gene>
<protein>
    <submittedName>
        <fullName evidence="1">Uncharacterized protein</fullName>
    </submittedName>
</protein>
<proteinExistence type="predicted"/>
<dbReference type="Proteomes" id="UP000825729">
    <property type="component" value="Unassembled WGS sequence"/>
</dbReference>
<name>A0AAV7ED16_ARIFI</name>
<dbReference type="AlphaFoldDB" id="A0AAV7ED16"/>
<organism evidence="1 2">
    <name type="scientific">Aristolochia fimbriata</name>
    <name type="common">White veined hardy Dutchman's pipe vine</name>
    <dbReference type="NCBI Taxonomy" id="158543"/>
    <lineage>
        <taxon>Eukaryota</taxon>
        <taxon>Viridiplantae</taxon>
        <taxon>Streptophyta</taxon>
        <taxon>Embryophyta</taxon>
        <taxon>Tracheophyta</taxon>
        <taxon>Spermatophyta</taxon>
        <taxon>Magnoliopsida</taxon>
        <taxon>Magnoliidae</taxon>
        <taxon>Piperales</taxon>
        <taxon>Aristolochiaceae</taxon>
        <taxon>Aristolochia</taxon>
    </lineage>
</organism>
<keyword evidence="2" id="KW-1185">Reference proteome</keyword>
<sequence>MDGWDGCSGGRGGPSRRLGVLFVRLRSQKQSRLLRFDSSTKNSNMGDVDSSRIGGHSLCLGRQKRIGMSGGASPFFFHGKRFLPPFTFVGPQWKKLPPTAPFKSHSPKKCN</sequence>
<dbReference type="EMBL" id="JAINDJ010000006">
    <property type="protein sequence ID" value="KAG9445422.1"/>
    <property type="molecule type" value="Genomic_DNA"/>
</dbReference>